<dbReference type="EMBL" id="BAAAJE010000019">
    <property type="protein sequence ID" value="GAA1154065.1"/>
    <property type="molecule type" value="Genomic_DNA"/>
</dbReference>
<reference evidence="5" key="1">
    <citation type="journal article" date="2019" name="Int. J. Syst. Evol. Microbiol.">
        <title>The Global Catalogue of Microorganisms (GCM) 10K type strain sequencing project: providing services to taxonomists for standard genome sequencing and annotation.</title>
        <authorList>
            <consortium name="The Broad Institute Genomics Platform"/>
            <consortium name="The Broad Institute Genome Sequencing Center for Infectious Disease"/>
            <person name="Wu L."/>
            <person name="Ma J."/>
        </authorList>
    </citation>
    <scope>NUCLEOTIDE SEQUENCE [LARGE SCALE GENOMIC DNA]</scope>
    <source>
        <strain evidence="5">JCM 11813</strain>
    </source>
</reference>
<dbReference type="Pfam" id="PF00211">
    <property type="entry name" value="Guanylate_cyc"/>
    <property type="match status" value="1"/>
</dbReference>
<dbReference type="SUPFAM" id="SSF55073">
    <property type="entry name" value="Nucleotide cyclase"/>
    <property type="match status" value="1"/>
</dbReference>
<dbReference type="Pfam" id="PF13191">
    <property type="entry name" value="AAA_16"/>
    <property type="match status" value="1"/>
</dbReference>
<sequence length="1095" mass="117690">MPGARFCSSCGAEQGPAAPRQPVASRRVTSVLFGDLVGFTALSETRDHEQVRELLSRYFDECRAIVARYGGVLEKFIGDAVMAVWGVPTAHEDDAERAVRAGLELVNTIAAMGSDLGVPDLAMRVGIVTGEVAVTIGAEQQGMVAGDAVNTASRVQSAAQPGQVWVDETTRLLTSSAITYVDVGSHPMKGKADPVPLWAVRAVVAAVGGAQRADGLEAPLVGRDREMRLVKELFHRVEENRHPALLVVDGEAGVGKSRVAWEFEKYVDGLNDDVRWHTGRCLSYGEGVAFYALAEAIRTRLENTALDQIVPDPEERAWLEPRIAALLGVGAVGSFQREDLFAAWTTFLERVSGAGVPVALVIDDAQYADDGLLRFVEHLLAAATFPCFVVLLTRPELLEANPALATNRRSTVVHLEPLADREMGQLLDGLVAGLEQDVRDALVQRSEGMPLFAVETVRSLIDRDLVIPRGGQYVLAGHTPLDLDAIGAPASLQALIAARLDQLPAEQRRVLDRASIVGRPFSRDLIAALCPDVADLDRALGSLVRLQLLRQETGRFNSEAGLYQFVQAVVRQVAYTTLARRDRKAGHLAVVDLLDDENAAIAAQHHLEAIDAVPEDPDAPDLTERAVELLRRAAERARVLGAPSEAAGHLRVALGRATDPLVRADIHLELARALQDTEDPAAAIEPAEAARDAFDAIGDELKAAEAVNVLVYTIAVGRGDYETPATMAQERYDALRDREDAARVRLELAQNLTRIKLRTQHGFGDHAAEHVRLAEQYGEEAYIAEAYIGFALHHMVSGMRGLGRVLFTAAAEIARRNHQVVILARALVNLNVTWASDDAARAREYGLEAVEVSRQAGVAIGLSSAMSNLALACLVTGDWDDALLFADEAVVDEPLAELVRARIAGARGTGWRLPANLDDPKYAGDDLSLRCFVELTRALEAQGAGRPAGALARQAAETAFSVGGMYDDFTLIWKVATEVAWADGDREALAGLIAIVDGYRGGGLPVGVRAQRSRMAGLLAASAGDDEAAEAHLRDAIALAVQWHSEPTVALCRADLAAVLQRQGRADESVEQAGQAQQIFTRLGAARWATDQVSA</sequence>
<dbReference type="InterPro" id="IPR029787">
    <property type="entry name" value="Nucleotide_cyclase"/>
</dbReference>
<dbReference type="InterPro" id="IPR041664">
    <property type="entry name" value="AAA_16"/>
</dbReference>
<feature type="domain" description="Guanylate cyclase" evidence="3">
    <location>
        <begin position="30"/>
        <end position="156"/>
    </location>
</feature>
<keyword evidence="2" id="KW-0067">ATP-binding</keyword>
<dbReference type="InterPro" id="IPR027417">
    <property type="entry name" value="P-loop_NTPase"/>
</dbReference>
<evidence type="ECO:0000259" key="3">
    <source>
        <dbReference type="PROSITE" id="PS50125"/>
    </source>
</evidence>
<organism evidence="4 5">
    <name type="scientific">Nocardioides aquiterrae</name>
    <dbReference type="NCBI Taxonomy" id="203799"/>
    <lineage>
        <taxon>Bacteria</taxon>
        <taxon>Bacillati</taxon>
        <taxon>Actinomycetota</taxon>
        <taxon>Actinomycetes</taxon>
        <taxon>Propionibacteriales</taxon>
        <taxon>Nocardioidaceae</taxon>
        <taxon>Nocardioides</taxon>
    </lineage>
</organism>
<name>A0ABP4F313_9ACTN</name>
<keyword evidence="5" id="KW-1185">Reference proteome</keyword>
<dbReference type="PROSITE" id="PS50125">
    <property type="entry name" value="GUANYLATE_CYCLASE_2"/>
    <property type="match status" value="1"/>
</dbReference>
<evidence type="ECO:0000256" key="2">
    <source>
        <dbReference type="ARBA" id="ARBA00022840"/>
    </source>
</evidence>
<dbReference type="SUPFAM" id="SSF48452">
    <property type="entry name" value="TPR-like"/>
    <property type="match status" value="2"/>
</dbReference>
<evidence type="ECO:0000313" key="4">
    <source>
        <dbReference type="EMBL" id="GAA1154065.1"/>
    </source>
</evidence>
<dbReference type="InterPro" id="IPR011990">
    <property type="entry name" value="TPR-like_helical_dom_sf"/>
</dbReference>
<dbReference type="PANTHER" id="PTHR16305:SF28">
    <property type="entry name" value="GUANYLATE CYCLASE DOMAIN-CONTAINING PROTEIN"/>
    <property type="match status" value="1"/>
</dbReference>
<dbReference type="PANTHER" id="PTHR16305">
    <property type="entry name" value="TESTICULAR SOLUBLE ADENYLYL CYCLASE"/>
    <property type="match status" value="1"/>
</dbReference>
<accession>A0ABP4F313</accession>
<dbReference type="Proteomes" id="UP001499979">
    <property type="component" value="Unassembled WGS sequence"/>
</dbReference>
<dbReference type="Gene3D" id="1.25.40.10">
    <property type="entry name" value="Tetratricopeptide repeat domain"/>
    <property type="match status" value="2"/>
</dbReference>
<evidence type="ECO:0000313" key="5">
    <source>
        <dbReference type="Proteomes" id="UP001499979"/>
    </source>
</evidence>
<protein>
    <submittedName>
        <fullName evidence="4">AAA family ATPase</fullName>
    </submittedName>
</protein>
<gene>
    <name evidence="4" type="ORF">GCM10009606_35480</name>
</gene>
<proteinExistence type="predicted"/>
<comment type="caution">
    <text evidence="4">The sequence shown here is derived from an EMBL/GenBank/DDBJ whole genome shotgun (WGS) entry which is preliminary data.</text>
</comment>
<dbReference type="SUPFAM" id="SSF52540">
    <property type="entry name" value="P-loop containing nucleoside triphosphate hydrolases"/>
    <property type="match status" value="1"/>
</dbReference>
<dbReference type="Gene3D" id="3.30.70.1230">
    <property type="entry name" value="Nucleotide cyclase"/>
    <property type="match status" value="1"/>
</dbReference>
<dbReference type="CDD" id="cd07302">
    <property type="entry name" value="CHD"/>
    <property type="match status" value="1"/>
</dbReference>
<dbReference type="InterPro" id="IPR001054">
    <property type="entry name" value="A/G_cyclase"/>
</dbReference>
<keyword evidence="1" id="KW-0547">Nucleotide-binding</keyword>
<evidence type="ECO:0000256" key="1">
    <source>
        <dbReference type="ARBA" id="ARBA00022741"/>
    </source>
</evidence>
<dbReference type="SMART" id="SM00044">
    <property type="entry name" value="CYCc"/>
    <property type="match status" value="1"/>
</dbReference>